<evidence type="ECO:0000313" key="1">
    <source>
        <dbReference type="EMBL" id="RGQ50304.1"/>
    </source>
</evidence>
<reference evidence="1 2" key="1">
    <citation type="submission" date="2018-08" db="EMBL/GenBank/DDBJ databases">
        <title>A genome reference for cultivated species of the human gut microbiota.</title>
        <authorList>
            <person name="Zou Y."/>
            <person name="Xue W."/>
            <person name="Luo G."/>
        </authorList>
    </citation>
    <scope>NUCLEOTIDE SEQUENCE [LARGE SCALE GENOMIC DNA]</scope>
    <source>
        <strain evidence="1 2">AF28-11</strain>
    </source>
</reference>
<comment type="caution">
    <text evidence="1">The sequence shown here is derived from an EMBL/GenBank/DDBJ whole genome shotgun (WGS) entry which is preliminary data.</text>
</comment>
<accession>A0A412BAE7</accession>
<sequence>MPQIYSFFLIPQQYHLLHLGIIYEQTPGKVLPGKAQFPFFSPLSSNAKMYEMHISYNTKYASRTLTHYSLRKKEAEIPLLPHRQKKGLRFAG</sequence>
<gene>
    <name evidence="1" type="ORF">DWY92_12690</name>
</gene>
<dbReference type="AlphaFoldDB" id="A0A412BAE7"/>
<proteinExistence type="predicted"/>
<protein>
    <submittedName>
        <fullName evidence="1">Uncharacterized protein</fullName>
    </submittedName>
</protein>
<organism evidence="1 2">
    <name type="scientific">Bacteroides uniformis</name>
    <dbReference type="NCBI Taxonomy" id="820"/>
    <lineage>
        <taxon>Bacteria</taxon>
        <taxon>Pseudomonadati</taxon>
        <taxon>Bacteroidota</taxon>
        <taxon>Bacteroidia</taxon>
        <taxon>Bacteroidales</taxon>
        <taxon>Bacteroidaceae</taxon>
        <taxon>Bacteroides</taxon>
    </lineage>
</organism>
<dbReference type="EMBL" id="QRTH01000006">
    <property type="protein sequence ID" value="RGQ50304.1"/>
    <property type="molecule type" value="Genomic_DNA"/>
</dbReference>
<dbReference type="Proteomes" id="UP000283680">
    <property type="component" value="Unassembled WGS sequence"/>
</dbReference>
<name>A0A412BAE7_BACUN</name>
<evidence type="ECO:0000313" key="2">
    <source>
        <dbReference type="Proteomes" id="UP000283680"/>
    </source>
</evidence>